<feature type="domain" description="GGDEF" evidence="3">
    <location>
        <begin position="180"/>
        <end position="309"/>
    </location>
</feature>
<organism evidence="4 5">
    <name type="scientific">Candidatus Accumulibacter meliphilus</name>
    <dbReference type="NCBI Taxonomy" id="2211374"/>
    <lineage>
        <taxon>Bacteria</taxon>
        <taxon>Pseudomonadati</taxon>
        <taxon>Pseudomonadota</taxon>
        <taxon>Betaproteobacteria</taxon>
        <taxon>Candidatus Accumulibacter</taxon>
    </lineage>
</organism>
<dbReference type="EMBL" id="QPGA01000001">
    <property type="protein sequence ID" value="RDE52369.1"/>
    <property type="molecule type" value="Genomic_DNA"/>
</dbReference>
<dbReference type="PANTHER" id="PTHR45138:SF9">
    <property type="entry name" value="DIGUANYLATE CYCLASE DGCM-RELATED"/>
    <property type="match status" value="1"/>
</dbReference>
<dbReference type="NCBIfam" id="TIGR00254">
    <property type="entry name" value="GGDEF"/>
    <property type="match status" value="1"/>
</dbReference>
<comment type="catalytic activity">
    <reaction evidence="2">
        <text>2 GTP = 3',3'-c-di-GMP + 2 diphosphate</text>
        <dbReference type="Rhea" id="RHEA:24898"/>
        <dbReference type="ChEBI" id="CHEBI:33019"/>
        <dbReference type="ChEBI" id="CHEBI:37565"/>
        <dbReference type="ChEBI" id="CHEBI:58805"/>
        <dbReference type="EC" id="2.7.7.65"/>
    </reaction>
</comment>
<dbReference type="PROSITE" id="PS50887">
    <property type="entry name" value="GGDEF"/>
    <property type="match status" value="1"/>
</dbReference>
<dbReference type="EC" id="2.7.7.65" evidence="1"/>
<dbReference type="PANTHER" id="PTHR45138">
    <property type="entry name" value="REGULATORY COMPONENTS OF SENSORY TRANSDUCTION SYSTEM"/>
    <property type="match status" value="1"/>
</dbReference>
<dbReference type="GO" id="GO:1902201">
    <property type="term" value="P:negative regulation of bacterial-type flagellum-dependent cell motility"/>
    <property type="evidence" value="ECO:0007669"/>
    <property type="project" value="TreeGrafter"/>
</dbReference>
<dbReference type="CDD" id="cd01949">
    <property type="entry name" value="GGDEF"/>
    <property type="match status" value="1"/>
</dbReference>
<dbReference type="GO" id="GO:0043709">
    <property type="term" value="P:cell adhesion involved in single-species biofilm formation"/>
    <property type="evidence" value="ECO:0007669"/>
    <property type="project" value="TreeGrafter"/>
</dbReference>
<accession>A0A369XVD4</accession>
<dbReference type="SMART" id="SM00267">
    <property type="entry name" value="GGDEF"/>
    <property type="match status" value="1"/>
</dbReference>
<dbReference type="SUPFAM" id="SSF55073">
    <property type="entry name" value="Nucleotide cyclase"/>
    <property type="match status" value="1"/>
</dbReference>
<dbReference type="Proteomes" id="UP000253831">
    <property type="component" value="Unassembled WGS sequence"/>
</dbReference>
<evidence type="ECO:0000313" key="4">
    <source>
        <dbReference type="EMBL" id="RDE52369.1"/>
    </source>
</evidence>
<dbReference type="Pfam" id="PF00990">
    <property type="entry name" value="GGDEF"/>
    <property type="match status" value="1"/>
</dbReference>
<evidence type="ECO:0000256" key="1">
    <source>
        <dbReference type="ARBA" id="ARBA00012528"/>
    </source>
</evidence>
<sequence>MLHGHRPLMPNSPFRLPLVDLCADDAEIGRYAALLDNLAIGLLVFNADGGLQLRNPQASSLLGDTETRWEDDNGALLSTDQRLEVRVLRTRKAIWQQTLGIKQDASAAAIRCKASAFPVLAEDGSLRCVLLTLSDLTQHPEQTNEAPQRAVHNPLTGVYPQTDILHLLADEGRRAARYGTPFSLALIGIDRFPELCRARGAQAGERALADIGQLCGESLRDADMVGRFRADKFLLILPNVRVNDATVGLERLRELVETRHASAGAEPLTISGGVSEFTGEDSAALIERVRSLLAAARDAGGNRLCVNLDFF</sequence>
<evidence type="ECO:0000259" key="3">
    <source>
        <dbReference type="PROSITE" id="PS50887"/>
    </source>
</evidence>
<reference evidence="4 5" key="1">
    <citation type="submission" date="2018-05" db="EMBL/GenBank/DDBJ databases">
        <title>Integrated omic analyses show evidence that a Ca. Accumulibacter phosphatis strain performs denitrification under micro-aerobic conditions.</title>
        <authorList>
            <person name="Camejo P.Y."/>
            <person name="Katherine M.D."/>
            <person name="Daniel N.R."/>
        </authorList>
    </citation>
    <scope>NUCLEOTIDE SEQUENCE [LARGE SCALE GENOMIC DNA]</scope>
    <source>
        <strain evidence="4">UW-LDO-IC</strain>
    </source>
</reference>
<dbReference type="InterPro" id="IPR029787">
    <property type="entry name" value="Nucleotide_cyclase"/>
</dbReference>
<dbReference type="InterPro" id="IPR043128">
    <property type="entry name" value="Rev_trsase/Diguanyl_cyclase"/>
</dbReference>
<evidence type="ECO:0000313" key="5">
    <source>
        <dbReference type="Proteomes" id="UP000253831"/>
    </source>
</evidence>
<evidence type="ECO:0000256" key="2">
    <source>
        <dbReference type="ARBA" id="ARBA00034247"/>
    </source>
</evidence>
<protein>
    <recommendedName>
        <fullName evidence="1">diguanylate cyclase</fullName>
        <ecNumber evidence="1">2.7.7.65</ecNumber>
    </recommendedName>
</protein>
<dbReference type="Gene3D" id="3.30.450.20">
    <property type="entry name" value="PAS domain"/>
    <property type="match status" value="1"/>
</dbReference>
<name>A0A369XVD4_9PROT</name>
<dbReference type="GO" id="GO:0005886">
    <property type="term" value="C:plasma membrane"/>
    <property type="evidence" value="ECO:0007669"/>
    <property type="project" value="TreeGrafter"/>
</dbReference>
<dbReference type="AlphaFoldDB" id="A0A369XVD4"/>
<proteinExistence type="predicted"/>
<comment type="caution">
    <text evidence="4">The sequence shown here is derived from an EMBL/GenBank/DDBJ whole genome shotgun (WGS) entry which is preliminary data.</text>
</comment>
<dbReference type="InterPro" id="IPR050469">
    <property type="entry name" value="Diguanylate_Cyclase"/>
</dbReference>
<dbReference type="Gene3D" id="3.30.70.270">
    <property type="match status" value="1"/>
</dbReference>
<dbReference type="InterPro" id="IPR000160">
    <property type="entry name" value="GGDEF_dom"/>
</dbReference>
<gene>
    <name evidence="4" type="ORF">DVS81_00980</name>
</gene>
<dbReference type="GO" id="GO:0052621">
    <property type="term" value="F:diguanylate cyclase activity"/>
    <property type="evidence" value="ECO:0007669"/>
    <property type="project" value="UniProtKB-EC"/>
</dbReference>